<sequence length="591" mass="66003">MTSCKAMRGFEICAHTCVENGCKSMATNTVLWRKEGGACVKHVGPQQRTGRGTIVPTPDMLATFVPRIRQGGLMTDSTLAYELSISVEEVVAMFGGVSSAPDGMDIDPQPSSSTTELLETSMDDDPMGEAILTEHQISQNPPVTSTTPSSRATSQFSELSDSLAGSVRPRKGKQFKILYVPDPSRKCATGTEAQSDLSFALRTINLEVFDFLRLRLPGYIFSRSGFDDMTVMGSHKTLYNAEWLHVQDDLHAMGAVQGWVIFEQECLLGGIDYTIDYRYPVIDIQRSSDVYGWKIPSDVDLFAENLRMMQSLIVWPPPKQLEHAGWKLTVISNLTFISKSSVPSYSPSTMRLNPGDLVPENAVLKRSHSDSSTHVIMPSETRKREWSYLMAQAPGGEFWMAQDYMPYLATFGEWRVFIIGGTIIQVVHTHRGCNGHWHGVQVSSYWSLEELTYVFFIGPVFTILMSIHSKKLLIPGITTEEIVNPDQGTDSERRHAKKEFEAFTMNIWRNLVLTEKAMIGGSTSISIFCRLDVGLTMKDSYAMYFVNEVERSLTTSLWMSAMPDGLHGIFADTFAATLHDWLTGMIDPMHL</sequence>
<dbReference type="OrthoDB" id="3270899at2759"/>
<dbReference type="AlphaFoldDB" id="A0A0D0D3H2"/>
<protein>
    <submittedName>
        <fullName evidence="2">Uncharacterized protein</fullName>
    </submittedName>
</protein>
<name>A0A0D0D3H2_9AGAM</name>
<dbReference type="InParanoid" id="A0A0D0D3H2"/>
<evidence type="ECO:0000313" key="2">
    <source>
        <dbReference type="EMBL" id="KIK78106.1"/>
    </source>
</evidence>
<evidence type="ECO:0000256" key="1">
    <source>
        <dbReference type="SAM" id="MobiDB-lite"/>
    </source>
</evidence>
<keyword evidence="3" id="KW-1185">Reference proteome</keyword>
<dbReference type="EMBL" id="KN826706">
    <property type="protein sequence ID" value="KIK78106.1"/>
    <property type="molecule type" value="Genomic_DNA"/>
</dbReference>
<organism evidence="2 3">
    <name type="scientific">Paxillus rubicundulus Ve08.2h10</name>
    <dbReference type="NCBI Taxonomy" id="930991"/>
    <lineage>
        <taxon>Eukaryota</taxon>
        <taxon>Fungi</taxon>
        <taxon>Dikarya</taxon>
        <taxon>Basidiomycota</taxon>
        <taxon>Agaricomycotina</taxon>
        <taxon>Agaricomycetes</taxon>
        <taxon>Agaricomycetidae</taxon>
        <taxon>Boletales</taxon>
        <taxon>Paxilineae</taxon>
        <taxon>Paxillaceae</taxon>
        <taxon>Paxillus</taxon>
    </lineage>
</organism>
<dbReference type="Proteomes" id="UP000054538">
    <property type="component" value="Unassembled WGS sequence"/>
</dbReference>
<dbReference type="STRING" id="930991.A0A0D0D3H2"/>
<reference evidence="2 3" key="1">
    <citation type="submission" date="2014-04" db="EMBL/GenBank/DDBJ databases">
        <authorList>
            <consortium name="DOE Joint Genome Institute"/>
            <person name="Kuo A."/>
            <person name="Kohler A."/>
            <person name="Jargeat P."/>
            <person name="Nagy L.G."/>
            <person name="Floudas D."/>
            <person name="Copeland A."/>
            <person name="Barry K.W."/>
            <person name="Cichocki N."/>
            <person name="Veneault-Fourrey C."/>
            <person name="LaButti K."/>
            <person name="Lindquist E.A."/>
            <person name="Lipzen A."/>
            <person name="Lundell T."/>
            <person name="Morin E."/>
            <person name="Murat C."/>
            <person name="Sun H."/>
            <person name="Tunlid A."/>
            <person name="Henrissat B."/>
            <person name="Grigoriev I.V."/>
            <person name="Hibbett D.S."/>
            <person name="Martin F."/>
            <person name="Nordberg H.P."/>
            <person name="Cantor M.N."/>
            <person name="Hua S.X."/>
        </authorList>
    </citation>
    <scope>NUCLEOTIDE SEQUENCE [LARGE SCALE GENOMIC DNA]</scope>
    <source>
        <strain evidence="2 3">Ve08.2h10</strain>
    </source>
</reference>
<evidence type="ECO:0000313" key="3">
    <source>
        <dbReference type="Proteomes" id="UP000054538"/>
    </source>
</evidence>
<gene>
    <name evidence="2" type="ORF">PAXRUDRAFT_28688</name>
</gene>
<feature type="compositionally biased region" description="Polar residues" evidence="1">
    <location>
        <begin position="135"/>
        <end position="160"/>
    </location>
</feature>
<feature type="region of interest" description="Disordered" evidence="1">
    <location>
        <begin position="134"/>
        <end position="163"/>
    </location>
</feature>
<dbReference type="HOGENOM" id="CLU_032744_0_0_1"/>
<reference evidence="3" key="2">
    <citation type="submission" date="2015-01" db="EMBL/GenBank/DDBJ databases">
        <title>Evolutionary Origins and Diversification of the Mycorrhizal Mutualists.</title>
        <authorList>
            <consortium name="DOE Joint Genome Institute"/>
            <consortium name="Mycorrhizal Genomics Consortium"/>
            <person name="Kohler A."/>
            <person name="Kuo A."/>
            <person name="Nagy L.G."/>
            <person name="Floudas D."/>
            <person name="Copeland A."/>
            <person name="Barry K.W."/>
            <person name="Cichocki N."/>
            <person name="Veneault-Fourrey C."/>
            <person name="LaButti K."/>
            <person name="Lindquist E.A."/>
            <person name="Lipzen A."/>
            <person name="Lundell T."/>
            <person name="Morin E."/>
            <person name="Murat C."/>
            <person name="Riley R."/>
            <person name="Ohm R."/>
            <person name="Sun H."/>
            <person name="Tunlid A."/>
            <person name="Henrissat B."/>
            <person name="Grigoriev I.V."/>
            <person name="Hibbett D.S."/>
            <person name="Martin F."/>
        </authorList>
    </citation>
    <scope>NUCLEOTIDE SEQUENCE [LARGE SCALE GENOMIC DNA]</scope>
    <source>
        <strain evidence="3">Ve08.2h10</strain>
    </source>
</reference>
<accession>A0A0D0D3H2</accession>
<proteinExistence type="predicted"/>